<dbReference type="AlphaFoldDB" id="A0A5E9PFJ3"/>
<keyword evidence="1" id="KW-1133">Transmembrane helix</keyword>
<dbReference type="Proteomes" id="UP000297445">
    <property type="component" value="Unassembled WGS sequence"/>
</dbReference>
<evidence type="ECO:0000256" key="1">
    <source>
        <dbReference type="SAM" id="Phobius"/>
    </source>
</evidence>
<dbReference type="RefSeq" id="WP_134263218.1">
    <property type="nucleotide sequence ID" value="NZ_SNSA01000007.1"/>
</dbReference>
<keyword evidence="1" id="KW-0472">Membrane</keyword>
<proteinExistence type="predicted"/>
<accession>A0A5E9PFJ3</accession>
<protein>
    <submittedName>
        <fullName evidence="2">Uncharacterized protein</fullName>
    </submittedName>
</protein>
<organism evidence="2 3">
    <name type="scientific">Acinetobacter seifertii</name>
    <dbReference type="NCBI Taxonomy" id="1530123"/>
    <lineage>
        <taxon>Bacteria</taxon>
        <taxon>Pseudomonadati</taxon>
        <taxon>Pseudomonadota</taxon>
        <taxon>Gammaproteobacteria</taxon>
        <taxon>Moraxellales</taxon>
        <taxon>Moraxellaceae</taxon>
        <taxon>Acinetobacter</taxon>
        <taxon>Acinetobacter calcoaceticus/baumannii complex</taxon>
    </lineage>
</organism>
<gene>
    <name evidence="2" type="ORF">E2R16_14850</name>
</gene>
<comment type="caution">
    <text evidence="2">The sequence shown here is derived from an EMBL/GenBank/DDBJ whole genome shotgun (WGS) entry which is preliminary data.</text>
</comment>
<keyword evidence="1" id="KW-0812">Transmembrane</keyword>
<name>A0A5E9PFJ3_9GAMM</name>
<evidence type="ECO:0000313" key="2">
    <source>
        <dbReference type="EMBL" id="TEU26361.1"/>
    </source>
</evidence>
<dbReference type="EMBL" id="SNSA01000007">
    <property type="protein sequence ID" value="TEU26361.1"/>
    <property type="molecule type" value="Genomic_DNA"/>
</dbReference>
<reference evidence="2 3" key="1">
    <citation type="submission" date="2019-03" db="EMBL/GenBank/DDBJ databases">
        <title>Draft genome sequence of an environmental Acinetobacter seifertii from Brazil.</title>
        <authorList>
            <person name="Furlan J.P.R."/>
            <person name="Stehling E.G."/>
        </authorList>
    </citation>
    <scope>NUCLEOTIDE SEQUENCE [LARGE SCALE GENOMIC DNA]</scope>
    <source>
        <strain evidence="2 3">SAb133</strain>
    </source>
</reference>
<feature type="transmembrane region" description="Helical" evidence="1">
    <location>
        <begin position="212"/>
        <end position="234"/>
    </location>
</feature>
<evidence type="ECO:0000313" key="3">
    <source>
        <dbReference type="Proteomes" id="UP000297445"/>
    </source>
</evidence>
<sequence length="324" mass="37834">MNEQDIEEILAKLQELKNLLSSKSNELIYIHVNDNKLLEALISAVDVLIDSIINNLKENKNIVVSEFNLKFILVKVDIVIRLIGSIHNSSSQEVWKKYDEIYSALMSIDNVLENIVNIQRSEELKVNSEKYFDSFSENINKSNILLNNLQNYLVHDVYDSEWRRFNKIAFRYEIAFYVVLILLAAYFFGWYVDLNTSILKFKFAEQFYSNHSAGFYIQKISLLILSTTLMAFLLKRSFMIRRLADESYRTAKELKAIAPFISSLPSEMKQKFRFDMGYKYFGNHINHESYTSGENLMHENIKANTDFIKAINDLKTSDNRKANS</sequence>
<feature type="transmembrane region" description="Helical" evidence="1">
    <location>
        <begin position="174"/>
        <end position="192"/>
    </location>
</feature>